<comment type="caution">
    <text evidence="1">The sequence shown here is derived from an EMBL/GenBank/DDBJ whole genome shotgun (WGS) entry which is preliminary data.</text>
</comment>
<keyword evidence="2" id="KW-1185">Reference proteome</keyword>
<dbReference type="EMBL" id="JAWDJW010002639">
    <property type="protein sequence ID" value="KAK3077647.1"/>
    <property type="molecule type" value="Genomic_DNA"/>
</dbReference>
<gene>
    <name evidence="1" type="ORF">LTS18_009670</name>
</gene>
<accession>A0ACC3DMC3</accession>
<proteinExistence type="predicted"/>
<feature type="non-terminal residue" evidence="1">
    <location>
        <position position="576"/>
    </location>
</feature>
<organism evidence="1 2">
    <name type="scientific">Coniosporium uncinatum</name>
    <dbReference type="NCBI Taxonomy" id="93489"/>
    <lineage>
        <taxon>Eukaryota</taxon>
        <taxon>Fungi</taxon>
        <taxon>Dikarya</taxon>
        <taxon>Ascomycota</taxon>
        <taxon>Pezizomycotina</taxon>
        <taxon>Dothideomycetes</taxon>
        <taxon>Dothideomycetes incertae sedis</taxon>
        <taxon>Coniosporium</taxon>
    </lineage>
</organism>
<reference evidence="1" key="1">
    <citation type="submission" date="2024-09" db="EMBL/GenBank/DDBJ databases">
        <title>Black Yeasts Isolated from many extreme environments.</title>
        <authorList>
            <person name="Coleine C."/>
            <person name="Stajich J.E."/>
            <person name="Selbmann L."/>
        </authorList>
    </citation>
    <scope>NUCLEOTIDE SEQUENCE</scope>
    <source>
        <strain evidence="1">CCFEE 5737</strain>
    </source>
</reference>
<sequence>AVQQKQIIVTCNYEARRRGLYKLQLIREAKRVCPEVIIVLGEDLTRFRDASKRLYNFLQAFSWSGKVERLGFDEVFMDVTDLIDYNRDLLNPRNSPDSFFCLSKSDPTIGFPFDASYIAGHTYPEPEPNQRCDLATADALTLRLLLGSHLALYLRNQLREQNGYTATVGISTSKLVSKLVGNLHKPDGQTTLLPPYDYTGATGSNVTAFIDSHEIGKIPGIGFKMARAIRQHVLQRPVIYDEGLVTGRTKDTVSVRDVRLYPGISAEALEKVLAGPGSPHGIGSKVFGLIRGVDDTEVGQARQVPRQISIEDSYIRLDTMDEVLKELGMLARSLIKRMHSDLSQEDNEDVGDFADTNTITSNKHWLAHPKTLRLSTRPRPPLNANGTRSRTFQRISRSAPLPSFVYSFTDSFGAIADRLVTEALVPMFRKLHPERSGWNLSLVNIAVTNMAETASDSRVASGRDISKMFRNQSEVLKEWRIVDRDMPPDFRPSNLRSESSEDQTSDLTARSADKLASDTRSGSGDLASYLPSTQDSRISRSHEETWDSDDDMSIDQDASFASCPTCGSSMPAFALT</sequence>
<evidence type="ECO:0000313" key="1">
    <source>
        <dbReference type="EMBL" id="KAK3077647.1"/>
    </source>
</evidence>
<evidence type="ECO:0000313" key="2">
    <source>
        <dbReference type="Proteomes" id="UP001186974"/>
    </source>
</evidence>
<feature type="non-terminal residue" evidence="1">
    <location>
        <position position="1"/>
    </location>
</feature>
<name>A0ACC3DMC3_9PEZI</name>
<dbReference type="Proteomes" id="UP001186974">
    <property type="component" value="Unassembled WGS sequence"/>
</dbReference>
<protein>
    <submittedName>
        <fullName evidence="1">Uncharacterized protein</fullName>
    </submittedName>
</protein>